<dbReference type="Proteomes" id="UP001060085">
    <property type="component" value="Linkage Group LG05"/>
</dbReference>
<reference evidence="2" key="1">
    <citation type="journal article" date="2023" name="Nat. Plants">
        <title>Single-cell RNA sequencing provides a high-resolution roadmap for understanding the multicellular compartmentation of specialized metabolism.</title>
        <authorList>
            <person name="Sun S."/>
            <person name="Shen X."/>
            <person name="Li Y."/>
            <person name="Li Y."/>
            <person name="Wang S."/>
            <person name="Li R."/>
            <person name="Zhang H."/>
            <person name="Shen G."/>
            <person name="Guo B."/>
            <person name="Wei J."/>
            <person name="Xu J."/>
            <person name="St-Pierre B."/>
            <person name="Chen S."/>
            <person name="Sun C."/>
        </authorList>
    </citation>
    <scope>NUCLEOTIDE SEQUENCE [LARGE SCALE GENOMIC DNA]</scope>
</reference>
<organism evidence="1 2">
    <name type="scientific">Catharanthus roseus</name>
    <name type="common">Madagascar periwinkle</name>
    <name type="synonym">Vinca rosea</name>
    <dbReference type="NCBI Taxonomy" id="4058"/>
    <lineage>
        <taxon>Eukaryota</taxon>
        <taxon>Viridiplantae</taxon>
        <taxon>Streptophyta</taxon>
        <taxon>Embryophyta</taxon>
        <taxon>Tracheophyta</taxon>
        <taxon>Spermatophyta</taxon>
        <taxon>Magnoliopsida</taxon>
        <taxon>eudicotyledons</taxon>
        <taxon>Gunneridae</taxon>
        <taxon>Pentapetalae</taxon>
        <taxon>asterids</taxon>
        <taxon>lamiids</taxon>
        <taxon>Gentianales</taxon>
        <taxon>Apocynaceae</taxon>
        <taxon>Rauvolfioideae</taxon>
        <taxon>Vinceae</taxon>
        <taxon>Catharanthinae</taxon>
        <taxon>Catharanthus</taxon>
    </lineage>
</organism>
<gene>
    <name evidence="1" type="ORF">M9H77_22336</name>
</gene>
<keyword evidence="2" id="KW-1185">Reference proteome</keyword>
<accession>A0ACC0APW0</accession>
<comment type="caution">
    <text evidence="1">The sequence shown here is derived from an EMBL/GenBank/DDBJ whole genome shotgun (WGS) entry which is preliminary data.</text>
</comment>
<protein>
    <submittedName>
        <fullName evidence="1">Uncharacterized protein</fullName>
    </submittedName>
</protein>
<evidence type="ECO:0000313" key="2">
    <source>
        <dbReference type="Proteomes" id="UP001060085"/>
    </source>
</evidence>
<sequence length="390" mass="43841">MKIVHFKDLVRFHTFNRAYYNYEEVPNPEAQWFYDILKSIEVHNGIEDMEKPVNASNNKCRKSLSWGPSKRKLESADIRGRSRIIDEDENNEDEEEVKWESDEEEEEIESEYDCEAYNMVCGSKKRAHPVATSTLAASTSVETSTTLVETASFPLRMSLSLAVASTPPGMSLSPAAPSTPRRPSHHFCSYHTRSHTRRGGRRHSRTGYRGVVTRGPRDKMDEAFTQSELYVLLHPQKGQWAKYYERKANVEQLHIETGSPIPTDEQLMFEATGESNKDHVCGFSSQSPATTVELQGGSSSSISSVPLVFSAAGHKAYIERKRRLWGYMQLAQERFFGFMKSFAPQCGVQFDSVLTLFPPFSPLDDDAISQPSTSPSFSSPPLPPPPPVST</sequence>
<proteinExistence type="predicted"/>
<evidence type="ECO:0000313" key="1">
    <source>
        <dbReference type="EMBL" id="KAI5663013.1"/>
    </source>
</evidence>
<dbReference type="EMBL" id="CM044705">
    <property type="protein sequence ID" value="KAI5663013.1"/>
    <property type="molecule type" value="Genomic_DNA"/>
</dbReference>
<name>A0ACC0APW0_CATRO</name>